<feature type="non-terminal residue" evidence="2">
    <location>
        <position position="49"/>
    </location>
</feature>
<protein>
    <submittedName>
        <fullName evidence="2">Uncharacterized protein</fullName>
    </submittedName>
</protein>
<name>A0A4Y2RN90_ARAVE</name>
<evidence type="ECO:0000256" key="1">
    <source>
        <dbReference type="SAM" id="MobiDB-lite"/>
    </source>
</evidence>
<comment type="caution">
    <text evidence="2">The sequence shown here is derived from an EMBL/GenBank/DDBJ whole genome shotgun (WGS) entry which is preliminary data.</text>
</comment>
<dbReference type="AlphaFoldDB" id="A0A4Y2RN90"/>
<sequence>MFSCRVLALSREEDGQVCGVWCHPAAHQRGDQGRGEGRSLPRAVHMPTR</sequence>
<dbReference type="EMBL" id="BGPR01146016">
    <property type="protein sequence ID" value="GBN76806.1"/>
    <property type="molecule type" value="Genomic_DNA"/>
</dbReference>
<organism evidence="2 3">
    <name type="scientific">Araneus ventricosus</name>
    <name type="common">Orbweaver spider</name>
    <name type="synonym">Epeira ventricosa</name>
    <dbReference type="NCBI Taxonomy" id="182803"/>
    <lineage>
        <taxon>Eukaryota</taxon>
        <taxon>Metazoa</taxon>
        <taxon>Ecdysozoa</taxon>
        <taxon>Arthropoda</taxon>
        <taxon>Chelicerata</taxon>
        <taxon>Arachnida</taxon>
        <taxon>Araneae</taxon>
        <taxon>Araneomorphae</taxon>
        <taxon>Entelegynae</taxon>
        <taxon>Araneoidea</taxon>
        <taxon>Araneidae</taxon>
        <taxon>Araneus</taxon>
    </lineage>
</organism>
<keyword evidence="3" id="KW-1185">Reference proteome</keyword>
<evidence type="ECO:0000313" key="3">
    <source>
        <dbReference type="Proteomes" id="UP000499080"/>
    </source>
</evidence>
<dbReference type="Proteomes" id="UP000499080">
    <property type="component" value="Unassembled WGS sequence"/>
</dbReference>
<gene>
    <name evidence="2" type="ORF">AVEN_257641_1</name>
</gene>
<feature type="region of interest" description="Disordered" evidence="1">
    <location>
        <begin position="26"/>
        <end position="49"/>
    </location>
</feature>
<feature type="compositionally biased region" description="Basic and acidic residues" evidence="1">
    <location>
        <begin position="28"/>
        <end position="39"/>
    </location>
</feature>
<accession>A0A4Y2RN90</accession>
<evidence type="ECO:0000313" key="2">
    <source>
        <dbReference type="EMBL" id="GBN76806.1"/>
    </source>
</evidence>
<proteinExistence type="predicted"/>
<reference evidence="2 3" key="1">
    <citation type="journal article" date="2019" name="Sci. Rep.">
        <title>Orb-weaving spider Araneus ventricosus genome elucidates the spidroin gene catalogue.</title>
        <authorList>
            <person name="Kono N."/>
            <person name="Nakamura H."/>
            <person name="Ohtoshi R."/>
            <person name="Moran D.A.P."/>
            <person name="Shinohara A."/>
            <person name="Yoshida Y."/>
            <person name="Fujiwara M."/>
            <person name="Mori M."/>
            <person name="Tomita M."/>
            <person name="Arakawa K."/>
        </authorList>
    </citation>
    <scope>NUCLEOTIDE SEQUENCE [LARGE SCALE GENOMIC DNA]</scope>
</reference>